<keyword evidence="2 3" id="KW-0175">Coiled coil</keyword>
<gene>
    <name evidence="7" type="ORF">J2S07_000569</name>
</gene>
<dbReference type="Pfam" id="PF25984">
    <property type="entry name" value="BSH_YknX"/>
    <property type="match status" value="1"/>
</dbReference>
<keyword evidence="5" id="KW-0472">Membrane</keyword>
<dbReference type="PANTHER" id="PTHR32347">
    <property type="entry name" value="EFFLUX SYSTEM COMPONENT YKNX-RELATED"/>
    <property type="match status" value="1"/>
</dbReference>
<keyword evidence="5" id="KW-0812">Transmembrane</keyword>
<comment type="caution">
    <text evidence="7">The sequence shown here is derived from an EMBL/GenBank/DDBJ whole genome shotgun (WGS) entry which is preliminary data.</text>
</comment>
<feature type="coiled-coil region" evidence="3">
    <location>
        <begin position="96"/>
        <end position="192"/>
    </location>
</feature>
<dbReference type="InterPro" id="IPR058639">
    <property type="entry name" value="BSH_YknX-like"/>
</dbReference>
<evidence type="ECO:0000256" key="4">
    <source>
        <dbReference type="SAM" id="MobiDB-lite"/>
    </source>
</evidence>
<protein>
    <submittedName>
        <fullName evidence="7">HlyD family secretion protein</fullName>
    </submittedName>
</protein>
<organism evidence="7 8">
    <name type="scientific">Anoxybacillus andreesenii</name>
    <dbReference type="NCBI Taxonomy" id="1325932"/>
    <lineage>
        <taxon>Bacteria</taxon>
        <taxon>Bacillati</taxon>
        <taxon>Bacillota</taxon>
        <taxon>Bacilli</taxon>
        <taxon>Bacillales</taxon>
        <taxon>Anoxybacillaceae</taxon>
        <taxon>Anoxybacillus</taxon>
    </lineage>
</organism>
<proteinExistence type="predicted"/>
<dbReference type="Gene3D" id="1.10.287.470">
    <property type="entry name" value="Helix hairpin bin"/>
    <property type="match status" value="1"/>
</dbReference>
<evidence type="ECO:0000256" key="5">
    <source>
        <dbReference type="SAM" id="Phobius"/>
    </source>
</evidence>
<feature type="region of interest" description="Disordered" evidence="4">
    <location>
        <begin position="292"/>
        <end position="319"/>
    </location>
</feature>
<keyword evidence="5" id="KW-1133">Transmembrane helix</keyword>
<name>A0ABT9UZZ6_9BACL</name>
<evidence type="ECO:0000313" key="8">
    <source>
        <dbReference type="Proteomes" id="UP001231362"/>
    </source>
</evidence>
<dbReference type="Proteomes" id="UP001231362">
    <property type="component" value="Unassembled WGS sequence"/>
</dbReference>
<accession>A0ABT9UZZ6</accession>
<dbReference type="EMBL" id="JAUSTU010000002">
    <property type="protein sequence ID" value="MDQ0154265.1"/>
    <property type="molecule type" value="Genomic_DNA"/>
</dbReference>
<evidence type="ECO:0000259" key="6">
    <source>
        <dbReference type="Pfam" id="PF25984"/>
    </source>
</evidence>
<dbReference type="PANTHER" id="PTHR32347:SF14">
    <property type="entry name" value="EFFLUX SYSTEM COMPONENT YKNX-RELATED"/>
    <property type="match status" value="1"/>
</dbReference>
<feature type="domain" description="YknX-like barrel-sandwich hybrid" evidence="6">
    <location>
        <begin position="63"/>
        <end position="210"/>
    </location>
</feature>
<keyword evidence="8" id="KW-1185">Reference proteome</keyword>
<evidence type="ECO:0000256" key="2">
    <source>
        <dbReference type="ARBA" id="ARBA00023054"/>
    </source>
</evidence>
<reference evidence="7 8" key="1">
    <citation type="submission" date="2023-07" db="EMBL/GenBank/DDBJ databases">
        <title>Genomic Encyclopedia of Type Strains, Phase IV (KMG-IV): sequencing the most valuable type-strain genomes for metagenomic binning, comparative biology and taxonomic classification.</title>
        <authorList>
            <person name="Goeker M."/>
        </authorList>
    </citation>
    <scope>NUCLEOTIDE SEQUENCE [LARGE SCALE GENOMIC DNA]</scope>
    <source>
        <strain evidence="7 8">DSM 23948</strain>
    </source>
</reference>
<dbReference type="RefSeq" id="WP_307148878.1">
    <property type="nucleotide sequence ID" value="NZ_JAUSTU010000002.1"/>
</dbReference>
<dbReference type="Gene3D" id="2.40.420.20">
    <property type="match status" value="1"/>
</dbReference>
<evidence type="ECO:0000256" key="3">
    <source>
        <dbReference type="SAM" id="Coils"/>
    </source>
</evidence>
<dbReference type="Gene3D" id="2.40.50.100">
    <property type="match status" value="1"/>
</dbReference>
<dbReference type="InterPro" id="IPR050465">
    <property type="entry name" value="UPF0194_transport"/>
</dbReference>
<evidence type="ECO:0000313" key="7">
    <source>
        <dbReference type="EMBL" id="MDQ0154265.1"/>
    </source>
</evidence>
<sequence>MNWKKWSVVGMIALFVVVNFFLIFKKDSEVARSKYINDWRTVKEQNLVLTKQKEGVVTPAEEENVYFQNGMGDFGEFLVTEGEEIHSGTPLFEYSPKNVEATIKKLEAEVTKLKNDRDAIKENISRLEKIRSDLSKKKEKEEDTSNKDAIDSTIKAQIYEKESQLSRVEGEIERLEELVSISEDDLDGLKVSSTISGVVKKISHDLQNPVMTITSSKQQIKGLLDEEEILEVEEGMKVIISSKTLKNKLEGVIAKIAVNPEQEPQVHVNSQYEFVVEFAEVGDDAFADKNDATEAEETKEDKSDQNRNVTDEDEEAVETEDIPSKVFNGAHVDLKIVIKEVEDARTLPADTIRNGYIYALKQNGKIEKRKIKTGIMVNGIYEITENVEKGELVLNNPSNIKNKTAFFTPIEVSKVKKKDLQGMRKKEILKYLGQGLLSNQ</sequence>
<evidence type="ECO:0000256" key="1">
    <source>
        <dbReference type="ARBA" id="ARBA00004196"/>
    </source>
</evidence>
<feature type="transmembrane region" description="Helical" evidence="5">
    <location>
        <begin position="6"/>
        <end position="24"/>
    </location>
</feature>
<comment type="subcellular location">
    <subcellularLocation>
        <location evidence="1">Cell envelope</location>
    </subcellularLocation>
</comment>